<accession>A0A060H2R4</accession>
<proteinExistence type="predicted"/>
<evidence type="ECO:0000313" key="1">
    <source>
        <dbReference type="EMBL" id="AIC11049.1"/>
    </source>
</evidence>
<protein>
    <submittedName>
        <fullName evidence="1">Uncharacterized protein</fullName>
    </submittedName>
</protein>
<evidence type="ECO:0000313" key="2">
    <source>
        <dbReference type="Proteomes" id="UP000027215"/>
    </source>
</evidence>
<organism evidence="1 2">
    <name type="scientific">Xylella fastidiosa subsp. sandyi Ann-1</name>
    <dbReference type="NCBI Taxonomy" id="155920"/>
    <lineage>
        <taxon>Bacteria</taxon>
        <taxon>Pseudomonadati</taxon>
        <taxon>Pseudomonadota</taxon>
        <taxon>Gammaproteobacteria</taxon>
        <taxon>Lysobacterales</taxon>
        <taxon>Lysobacteraceae</taxon>
        <taxon>Xylella</taxon>
    </lineage>
</organism>
<dbReference type="Proteomes" id="UP000027215">
    <property type="component" value="Chromosome"/>
</dbReference>
<dbReference type="AlphaFoldDB" id="A0A060H2R4"/>
<reference evidence="1 2" key="1">
    <citation type="submission" date="2013-08" db="EMBL/GenBank/DDBJ databases">
        <authorList>
            <person name="Stouthamer R."/>
            <person name="Nunney L."/>
        </authorList>
    </citation>
    <scope>NUCLEOTIDE SEQUENCE [LARGE SCALE GENOMIC DNA]</scope>
    <source>
        <strain evidence="2">ann-1</strain>
    </source>
</reference>
<sequence length="84" mass="9275">MGIDKLRELKTQEIESVDGGVYFLNLNYRSLGGLIRTPMLTFFGIGNTAIAVNFGRGSSFYIKPTLNIDTVNATSITQEIIQET</sequence>
<dbReference type="RefSeq" id="WP_042836401.1">
    <property type="nucleotide sequence ID" value="NZ_CP006696.1"/>
</dbReference>
<gene>
    <name evidence="1" type="ORF">D934_03635</name>
</gene>
<dbReference type="HOGENOM" id="CLU_2526726_0_0_6"/>
<dbReference type="EMBL" id="CP006696">
    <property type="protein sequence ID" value="AIC11049.1"/>
    <property type="molecule type" value="Genomic_DNA"/>
</dbReference>
<name>A0A060H2R4_XYLFS</name>
<dbReference type="KEGG" id="xfs:D934_03635"/>
<dbReference type="PATRIC" id="fig|155920.8.peg.866"/>